<gene>
    <name evidence="2" type="ORF">CB5_LOCUS22812</name>
</gene>
<dbReference type="EMBL" id="LR862134">
    <property type="protein sequence ID" value="CAD1839601.1"/>
    <property type="molecule type" value="Genomic_DNA"/>
</dbReference>
<feature type="domain" description="FAR1" evidence="1">
    <location>
        <begin position="151"/>
        <end position="236"/>
    </location>
</feature>
<dbReference type="InterPro" id="IPR004330">
    <property type="entry name" value="FAR1_DNA_bnd_dom"/>
</dbReference>
<dbReference type="PANTHER" id="PTHR46328">
    <property type="entry name" value="FAR-RED IMPAIRED RESPONSIVE (FAR1) FAMILY PROTEIN-RELATED"/>
    <property type="match status" value="1"/>
</dbReference>
<dbReference type="AlphaFoldDB" id="A0A6V7Q9D4"/>
<name>A0A6V7Q9D4_ANACO</name>
<proteinExistence type="predicted"/>
<dbReference type="PANTHER" id="PTHR46328:SF27">
    <property type="entry name" value="OS12G0287500 PROTEIN"/>
    <property type="match status" value="1"/>
</dbReference>
<dbReference type="Pfam" id="PF03101">
    <property type="entry name" value="FAR1"/>
    <property type="match status" value="1"/>
</dbReference>
<reference evidence="2" key="1">
    <citation type="submission" date="2020-07" db="EMBL/GenBank/DDBJ databases">
        <authorList>
            <person name="Lin J."/>
        </authorList>
    </citation>
    <scope>NUCLEOTIDE SEQUENCE</scope>
</reference>
<evidence type="ECO:0000259" key="1">
    <source>
        <dbReference type="Pfam" id="PF03101"/>
    </source>
</evidence>
<protein>
    <recommendedName>
        <fullName evidence="1">FAR1 domain-containing protein</fullName>
    </recommendedName>
</protein>
<sequence>MAGLGTRRAGFRWVPGVTPLPELSPDCTVYRYTGLRTGTTPTKQPNPRLGFARNPSVYRYTSPVPVQPSARTGTAINPVPVRSPAEATRELTKNSTFRILVLGFKPLISGFEPWVGTLSTTLHKTYLLIGYSVEDEPKVGMTFISEEEAYNFYNAYARKIGFSIRKSHTTRRKDNTVQTKWLVCSRQGKREDHPTYEAKRPRRIERVDCQARIEFKIDRSNAWTIKRVILDHSHKCTSPGSQS</sequence>
<evidence type="ECO:0000313" key="2">
    <source>
        <dbReference type="EMBL" id="CAD1839601.1"/>
    </source>
</evidence>
<accession>A0A6V7Q9D4</accession>
<organism evidence="2">
    <name type="scientific">Ananas comosus var. bracteatus</name>
    <name type="common">red pineapple</name>
    <dbReference type="NCBI Taxonomy" id="296719"/>
    <lineage>
        <taxon>Eukaryota</taxon>
        <taxon>Viridiplantae</taxon>
        <taxon>Streptophyta</taxon>
        <taxon>Embryophyta</taxon>
        <taxon>Tracheophyta</taxon>
        <taxon>Spermatophyta</taxon>
        <taxon>Magnoliopsida</taxon>
        <taxon>Liliopsida</taxon>
        <taxon>Poales</taxon>
        <taxon>Bromeliaceae</taxon>
        <taxon>Bromelioideae</taxon>
        <taxon>Ananas</taxon>
    </lineage>
</organism>